<feature type="transmembrane region" description="Helical" evidence="1">
    <location>
        <begin position="43"/>
        <end position="65"/>
    </location>
</feature>
<evidence type="ECO:0000256" key="2">
    <source>
        <dbReference type="SAM" id="SignalP"/>
    </source>
</evidence>
<keyword evidence="1" id="KW-0812">Transmembrane</keyword>
<keyword evidence="1" id="KW-1133">Transmembrane helix</keyword>
<dbReference type="Proteomes" id="UP000887575">
    <property type="component" value="Unassembled WGS sequence"/>
</dbReference>
<dbReference type="WBParaSite" id="MBELARI_LOCUS19356">
    <property type="protein sequence ID" value="MBELARI_LOCUS19356"/>
    <property type="gene ID" value="MBELARI_LOCUS19356"/>
</dbReference>
<protein>
    <submittedName>
        <fullName evidence="4">Uncharacterized protein</fullName>
    </submittedName>
</protein>
<feature type="signal peptide" evidence="2">
    <location>
        <begin position="1"/>
        <end position="19"/>
    </location>
</feature>
<proteinExistence type="predicted"/>
<feature type="chain" id="PRO_5041985974" evidence="2">
    <location>
        <begin position="20"/>
        <end position="117"/>
    </location>
</feature>
<dbReference type="AlphaFoldDB" id="A0AAF3EYR1"/>
<accession>A0AAF3EYR1</accession>
<keyword evidence="3" id="KW-1185">Reference proteome</keyword>
<keyword evidence="2" id="KW-0732">Signal</keyword>
<evidence type="ECO:0000313" key="4">
    <source>
        <dbReference type="WBParaSite" id="MBELARI_LOCUS19356"/>
    </source>
</evidence>
<organism evidence="3 4">
    <name type="scientific">Mesorhabditis belari</name>
    <dbReference type="NCBI Taxonomy" id="2138241"/>
    <lineage>
        <taxon>Eukaryota</taxon>
        <taxon>Metazoa</taxon>
        <taxon>Ecdysozoa</taxon>
        <taxon>Nematoda</taxon>
        <taxon>Chromadorea</taxon>
        <taxon>Rhabditida</taxon>
        <taxon>Rhabditina</taxon>
        <taxon>Rhabditomorpha</taxon>
        <taxon>Rhabditoidea</taxon>
        <taxon>Rhabditidae</taxon>
        <taxon>Mesorhabditinae</taxon>
        <taxon>Mesorhabditis</taxon>
    </lineage>
</organism>
<reference evidence="4" key="1">
    <citation type="submission" date="2024-02" db="UniProtKB">
        <authorList>
            <consortium name="WormBaseParasite"/>
        </authorList>
    </citation>
    <scope>IDENTIFICATION</scope>
</reference>
<name>A0AAF3EYR1_9BILA</name>
<evidence type="ECO:0000313" key="3">
    <source>
        <dbReference type="Proteomes" id="UP000887575"/>
    </source>
</evidence>
<sequence length="117" mass="12561">MNFAALILSFVLGLGIVLTLISDDATSSFDESEMTRTTAKIMRGIGVVLMVIGTLGFGITIVDVLKRAHQRLAQGEKRKLEQQIEKKATRSATLGKISPATKDLENGVPNGGFTEIV</sequence>
<keyword evidence="1" id="KW-0472">Membrane</keyword>
<evidence type="ECO:0000256" key="1">
    <source>
        <dbReference type="SAM" id="Phobius"/>
    </source>
</evidence>